<evidence type="ECO:0000256" key="6">
    <source>
        <dbReference type="ARBA" id="ARBA00022670"/>
    </source>
</evidence>
<evidence type="ECO:0000256" key="8">
    <source>
        <dbReference type="ARBA" id="ARBA00022801"/>
    </source>
</evidence>
<dbReference type="InterPro" id="IPR001948">
    <property type="entry name" value="Peptidase_M18"/>
</dbReference>
<comment type="similarity">
    <text evidence="3 11">Belongs to the peptidase M18 family.</text>
</comment>
<dbReference type="SUPFAM" id="SSF53187">
    <property type="entry name" value="Zn-dependent exopeptidases"/>
    <property type="match status" value="1"/>
</dbReference>
<evidence type="ECO:0000313" key="13">
    <source>
        <dbReference type="Proteomes" id="UP000070544"/>
    </source>
</evidence>
<dbReference type="GO" id="GO:0006508">
    <property type="term" value="P:proteolysis"/>
    <property type="evidence" value="ECO:0007669"/>
    <property type="project" value="UniProtKB-KW"/>
</dbReference>
<evidence type="ECO:0000256" key="3">
    <source>
        <dbReference type="ARBA" id="ARBA00008290"/>
    </source>
</evidence>
<keyword evidence="10 11" id="KW-0482">Metalloprotease</keyword>
<dbReference type="GO" id="GO:0008237">
    <property type="term" value="F:metallopeptidase activity"/>
    <property type="evidence" value="ECO:0007669"/>
    <property type="project" value="UniProtKB-KW"/>
</dbReference>
<dbReference type="GO" id="GO:0004177">
    <property type="term" value="F:aminopeptidase activity"/>
    <property type="evidence" value="ECO:0007669"/>
    <property type="project" value="UniProtKB-KW"/>
</dbReference>
<keyword evidence="7 11" id="KW-0479">Metal-binding</keyword>
<proteinExistence type="inferred from homology"/>
<dbReference type="NCBIfam" id="NF002759">
    <property type="entry name" value="PRK02813.1"/>
    <property type="match status" value="1"/>
</dbReference>
<evidence type="ECO:0000256" key="9">
    <source>
        <dbReference type="ARBA" id="ARBA00022833"/>
    </source>
</evidence>
<evidence type="ECO:0000256" key="1">
    <source>
        <dbReference type="ARBA" id="ARBA00001335"/>
    </source>
</evidence>
<evidence type="ECO:0000313" key="12">
    <source>
        <dbReference type="EMBL" id="KXS13214.1"/>
    </source>
</evidence>
<evidence type="ECO:0000256" key="5">
    <source>
        <dbReference type="ARBA" id="ARBA00022438"/>
    </source>
</evidence>
<name>A0A139A924_GONPJ</name>
<dbReference type="Gene3D" id="3.40.630.10">
    <property type="entry name" value="Zn peptidases"/>
    <property type="match status" value="1"/>
</dbReference>
<dbReference type="SUPFAM" id="SSF101821">
    <property type="entry name" value="Aminopeptidase/glucanase lid domain"/>
    <property type="match status" value="1"/>
</dbReference>
<keyword evidence="9 11" id="KW-0862">Zinc</keyword>
<dbReference type="CDD" id="cd05658">
    <property type="entry name" value="M18_DAP"/>
    <property type="match status" value="1"/>
</dbReference>
<keyword evidence="6 11" id="KW-0645">Protease</keyword>
<dbReference type="GO" id="GO:0005737">
    <property type="term" value="C:cytoplasm"/>
    <property type="evidence" value="ECO:0007669"/>
    <property type="project" value="UniProtKB-ARBA"/>
</dbReference>
<evidence type="ECO:0000256" key="11">
    <source>
        <dbReference type="RuleBase" id="RU004386"/>
    </source>
</evidence>
<dbReference type="EMBL" id="KQ965781">
    <property type="protein sequence ID" value="KXS13214.1"/>
    <property type="molecule type" value="Genomic_DNA"/>
</dbReference>
<sequence length="486" mass="52435">MSSTSSTLASEFIEFVSNSPSPFHAVANAKRLLTSSGFVEIRERDSWSGKLVAGGKYFFTRNHSSILAFTLPPTFTASRPSFAIYGAHTDSPCFKLKPISKKEKVGYLQVGVQTYGGGLWNTWFDRDLGIAGRVVVEGKEGDIEHKLVDIRKPILRIPTLAIHLDRTVDSEGFKFNKELQLLPVLGAAAQSPAPAGAEVKQGADAASAYNRHHKVLVDLVASECGVAANQILDLDLCLYDIQPATRGGLDGKYVFSARLDNLCMSWCGLKALSLDSAADKASSSSAIRIVSLFDNEEVGSMSAYGADSHFLESSLRRILAGAGATAQVSLLATRTWCMLTAFEESIHRSFLISADMAHAVHPNYADKHEELHRPQINKGPVIKTNANQRYATTGVTAAVIRKLGKKVGVPVQEFVVRNDSPCGSTIGPLLSAKLGLRTVDLGNPQLSMHSIREMGGVEDLSHTVALVTEYFGSWEDIDQEVAGAAL</sequence>
<comment type="cofactor">
    <cofactor evidence="2">
        <name>Zn(2+)</name>
        <dbReference type="ChEBI" id="CHEBI:29105"/>
    </cofactor>
</comment>
<dbReference type="GO" id="GO:0008270">
    <property type="term" value="F:zinc ion binding"/>
    <property type="evidence" value="ECO:0007669"/>
    <property type="project" value="InterPro"/>
</dbReference>
<dbReference type="Gene3D" id="2.30.250.10">
    <property type="entry name" value="Aminopeptidase i, Domain 2"/>
    <property type="match status" value="1"/>
</dbReference>
<keyword evidence="8 11" id="KW-0378">Hydrolase</keyword>
<dbReference type="PANTHER" id="PTHR28570:SF3">
    <property type="entry name" value="ASPARTYL AMINOPEPTIDASE"/>
    <property type="match status" value="1"/>
</dbReference>
<accession>A0A139A924</accession>
<dbReference type="FunFam" id="2.30.250.10:FF:000001">
    <property type="entry name" value="Aspartyl aminopeptidase 1"/>
    <property type="match status" value="1"/>
</dbReference>
<dbReference type="AlphaFoldDB" id="A0A139A924"/>
<protein>
    <recommendedName>
        <fullName evidence="4">aspartyl aminopeptidase</fullName>
        <ecNumber evidence="4">3.4.11.21</ecNumber>
    </recommendedName>
</protein>
<dbReference type="OrthoDB" id="9880441at2759"/>
<comment type="catalytic activity">
    <reaction evidence="1">
        <text>Release of an N-terminal aspartate or glutamate from a peptide, with a preference for aspartate.</text>
        <dbReference type="EC" id="3.4.11.21"/>
    </reaction>
</comment>
<keyword evidence="5 11" id="KW-0031">Aminopeptidase</keyword>
<reference evidence="12 13" key="1">
    <citation type="journal article" date="2015" name="Genome Biol. Evol.">
        <title>Phylogenomic analyses indicate that early fungi evolved digesting cell walls of algal ancestors of land plants.</title>
        <authorList>
            <person name="Chang Y."/>
            <person name="Wang S."/>
            <person name="Sekimoto S."/>
            <person name="Aerts A.L."/>
            <person name="Choi C."/>
            <person name="Clum A."/>
            <person name="LaButti K.M."/>
            <person name="Lindquist E.A."/>
            <person name="Yee Ngan C."/>
            <person name="Ohm R.A."/>
            <person name="Salamov A.A."/>
            <person name="Grigoriev I.V."/>
            <person name="Spatafora J.W."/>
            <person name="Berbee M.L."/>
        </authorList>
    </citation>
    <scope>NUCLEOTIDE SEQUENCE [LARGE SCALE GENOMIC DNA]</scope>
    <source>
        <strain evidence="12 13">JEL478</strain>
    </source>
</reference>
<evidence type="ECO:0000256" key="4">
    <source>
        <dbReference type="ARBA" id="ARBA00011965"/>
    </source>
</evidence>
<evidence type="ECO:0000256" key="10">
    <source>
        <dbReference type="ARBA" id="ARBA00023049"/>
    </source>
</evidence>
<dbReference type="OMA" id="NTINRIH"/>
<evidence type="ECO:0000256" key="7">
    <source>
        <dbReference type="ARBA" id="ARBA00022723"/>
    </source>
</evidence>
<keyword evidence="13" id="KW-1185">Reference proteome</keyword>
<dbReference type="EC" id="3.4.11.21" evidence="4"/>
<dbReference type="STRING" id="1344416.A0A139A924"/>
<dbReference type="Proteomes" id="UP000070544">
    <property type="component" value="Unassembled WGS sequence"/>
</dbReference>
<dbReference type="PANTHER" id="PTHR28570">
    <property type="entry name" value="ASPARTYL AMINOPEPTIDASE"/>
    <property type="match status" value="1"/>
</dbReference>
<organism evidence="12 13">
    <name type="scientific">Gonapodya prolifera (strain JEL478)</name>
    <name type="common">Monoblepharis prolifera</name>
    <dbReference type="NCBI Taxonomy" id="1344416"/>
    <lineage>
        <taxon>Eukaryota</taxon>
        <taxon>Fungi</taxon>
        <taxon>Fungi incertae sedis</taxon>
        <taxon>Chytridiomycota</taxon>
        <taxon>Chytridiomycota incertae sedis</taxon>
        <taxon>Monoblepharidomycetes</taxon>
        <taxon>Monoblepharidales</taxon>
        <taxon>Gonapodyaceae</taxon>
        <taxon>Gonapodya</taxon>
    </lineage>
</organism>
<dbReference type="PRINTS" id="PR00932">
    <property type="entry name" value="AMINO1PTASE"/>
</dbReference>
<gene>
    <name evidence="12" type="ORF">M427DRAFT_100765</name>
</gene>
<dbReference type="Pfam" id="PF02127">
    <property type="entry name" value="Peptidase_M18"/>
    <property type="match status" value="1"/>
</dbReference>
<evidence type="ECO:0000256" key="2">
    <source>
        <dbReference type="ARBA" id="ARBA00001947"/>
    </source>
</evidence>
<dbReference type="InterPro" id="IPR023358">
    <property type="entry name" value="Peptidase_M18_dom2"/>
</dbReference>